<dbReference type="RefSeq" id="WP_199017574.1">
    <property type="nucleotide sequence ID" value="NZ_JAELUP010000004.1"/>
</dbReference>
<reference evidence="1" key="1">
    <citation type="submission" date="2020-12" db="EMBL/GenBank/DDBJ databases">
        <authorList>
            <person name="Huq M.A."/>
        </authorList>
    </citation>
    <scope>NUCLEOTIDE SEQUENCE</scope>
    <source>
        <strain evidence="1">MAHUQ-46</strain>
    </source>
</reference>
<dbReference type="Proteomes" id="UP000640274">
    <property type="component" value="Unassembled WGS sequence"/>
</dbReference>
<protein>
    <submittedName>
        <fullName evidence="1">Uncharacterized protein</fullName>
    </submittedName>
</protein>
<dbReference type="EMBL" id="JAELUP010000004">
    <property type="protein sequence ID" value="MBJ6360048.1"/>
    <property type="molecule type" value="Genomic_DNA"/>
</dbReference>
<gene>
    <name evidence="1" type="ORF">JFN88_01770</name>
</gene>
<keyword evidence="2" id="KW-1185">Reference proteome</keyword>
<evidence type="ECO:0000313" key="2">
    <source>
        <dbReference type="Proteomes" id="UP000640274"/>
    </source>
</evidence>
<comment type="caution">
    <text evidence="1">The sequence shown here is derived from an EMBL/GenBank/DDBJ whole genome shotgun (WGS) entry which is preliminary data.</text>
</comment>
<proteinExistence type="predicted"/>
<name>A0A934J237_9BACL</name>
<evidence type="ECO:0000313" key="1">
    <source>
        <dbReference type="EMBL" id="MBJ6360048.1"/>
    </source>
</evidence>
<organism evidence="1 2">
    <name type="scientific">Paenibacillus roseus</name>
    <dbReference type="NCBI Taxonomy" id="2798579"/>
    <lineage>
        <taxon>Bacteria</taxon>
        <taxon>Bacillati</taxon>
        <taxon>Bacillota</taxon>
        <taxon>Bacilli</taxon>
        <taxon>Bacillales</taxon>
        <taxon>Paenibacillaceae</taxon>
        <taxon>Paenibacillus</taxon>
    </lineage>
</organism>
<accession>A0A934J237</accession>
<dbReference type="AlphaFoldDB" id="A0A934J237"/>
<sequence>MRRNNLILVLVVLLLTIGALVYVHLNFSKTGILLNHGLSKENIKLTTENGNTKFYFYEKNKEIGLLAMRKRNGPGWIFYTDNRILIDDKTGTIKTVYPTIKNGAAVARSVWGGVVKDATSANIIVKINGMEYQPNLLTYKKNDSLYFLIDTDKVDKSDFMTIELQ</sequence>